<dbReference type="EMBL" id="JABSTQ010005613">
    <property type="protein sequence ID" value="KAG0438945.1"/>
    <property type="molecule type" value="Genomic_DNA"/>
</dbReference>
<reference evidence="1 2" key="1">
    <citation type="journal article" date="2020" name="Cell">
        <title>Large-Scale Comparative Analyses of Tick Genomes Elucidate Their Genetic Diversity and Vector Capacities.</title>
        <authorList>
            <consortium name="Tick Genome and Microbiome Consortium (TIGMIC)"/>
            <person name="Jia N."/>
            <person name="Wang J."/>
            <person name="Shi W."/>
            <person name="Du L."/>
            <person name="Sun Y."/>
            <person name="Zhan W."/>
            <person name="Jiang J.F."/>
            <person name="Wang Q."/>
            <person name="Zhang B."/>
            <person name="Ji P."/>
            <person name="Bell-Sakyi L."/>
            <person name="Cui X.M."/>
            <person name="Yuan T.T."/>
            <person name="Jiang B.G."/>
            <person name="Yang W.F."/>
            <person name="Lam T.T."/>
            <person name="Chang Q.C."/>
            <person name="Ding S.J."/>
            <person name="Wang X.J."/>
            <person name="Zhu J.G."/>
            <person name="Ruan X.D."/>
            <person name="Zhao L."/>
            <person name="Wei J.T."/>
            <person name="Ye R.Z."/>
            <person name="Que T.C."/>
            <person name="Du C.H."/>
            <person name="Zhou Y.H."/>
            <person name="Cheng J.X."/>
            <person name="Dai P.F."/>
            <person name="Guo W.B."/>
            <person name="Han X.H."/>
            <person name="Huang E.J."/>
            <person name="Li L.F."/>
            <person name="Wei W."/>
            <person name="Gao Y.C."/>
            <person name="Liu J.Z."/>
            <person name="Shao H.Z."/>
            <person name="Wang X."/>
            <person name="Wang C.C."/>
            <person name="Yang T.C."/>
            <person name="Huo Q.B."/>
            <person name="Li W."/>
            <person name="Chen H.Y."/>
            <person name="Chen S.E."/>
            <person name="Zhou L.G."/>
            <person name="Ni X.B."/>
            <person name="Tian J.H."/>
            <person name="Sheng Y."/>
            <person name="Liu T."/>
            <person name="Pan Y.S."/>
            <person name="Xia L.Y."/>
            <person name="Li J."/>
            <person name="Zhao F."/>
            <person name="Cao W.C."/>
        </authorList>
    </citation>
    <scope>NUCLEOTIDE SEQUENCE [LARGE SCALE GENOMIC DNA]</scope>
    <source>
        <strain evidence="1">Iper-2018</strain>
    </source>
</reference>
<evidence type="ECO:0000313" key="1">
    <source>
        <dbReference type="EMBL" id="KAG0438945.1"/>
    </source>
</evidence>
<keyword evidence="2" id="KW-1185">Reference proteome</keyword>
<dbReference type="Proteomes" id="UP000805193">
    <property type="component" value="Unassembled WGS sequence"/>
</dbReference>
<comment type="caution">
    <text evidence="1">The sequence shown here is derived from an EMBL/GenBank/DDBJ whole genome shotgun (WGS) entry which is preliminary data.</text>
</comment>
<proteinExistence type="predicted"/>
<sequence>FPTMFVSVISSCIPDFHQKVDLLPPSVRIVILHVTTNDLAFHDPQPVLQHYLDLLHNIRTRPGIQLIVCCHIVPWIINRHLHSSNRHFTDAFNHRARIFNRQLTDLCMSTPDPFFHMHNLQACRLPRALAADGLHPSFAKALIPCLLRQILRPRGALALDSHWLTLGEDARMQHRGPTRPTTPQPATPPQPRHTRRHRE</sequence>
<accession>A0AC60QSE0</accession>
<name>A0AC60QSE0_IXOPE</name>
<protein>
    <submittedName>
        <fullName evidence="1">Uncharacterized protein</fullName>
    </submittedName>
</protein>
<organism evidence="1 2">
    <name type="scientific">Ixodes persulcatus</name>
    <name type="common">Taiga tick</name>
    <dbReference type="NCBI Taxonomy" id="34615"/>
    <lineage>
        <taxon>Eukaryota</taxon>
        <taxon>Metazoa</taxon>
        <taxon>Ecdysozoa</taxon>
        <taxon>Arthropoda</taxon>
        <taxon>Chelicerata</taxon>
        <taxon>Arachnida</taxon>
        <taxon>Acari</taxon>
        <taxon>Parasitiformes</taxon>
        <taxon>Ixodida</taxon>
        <taxon>Ixodoidea</taxon>
        <taxon>Ixodidae</taxon>
        <taxon>Ixodinae</taxon>
        <taxon>Ixodes</taxon>
    </lineage>
</organism>
<gene>
    <name evidence="1" type="ORF">HPB47_016814</name>
</gene>
<feature type="non-terminal residue" evidence="1">
    <location>
        <position position="1"/>
    </location>
</feature>
<evidence type="ECO:0000313" key="2">
    <source>
        <dbReference type="Proteomes" id="UP000805193"/>
    </source>
</evidence>